<dbReference type="GO" id="GO:0004798">
    <property type="term" value="F:dTMP kinase activity"/>
    <property type="evidence" value="ECO:0007669"/>
    <property type="project" value="UniProtKB-EC"/>
</dbReference>
<comment type="catalytic activity">
    <reaction evidence="9">
        <text>dTMP + ATP = dTDP + ADP</text>
        <dbReference type="Rhea" id="RHEA:13517"/>
        <dbReference type="ChEBI" id="CHEBI:30616"/>
        <dbReference type="ChEBI" id="CHEBI:58369"/>
        <dbReference type="ChEBI" id="CHEBI:63528"/>
        <dbReference type="ChEBI" id="CHEBI:456216"/>
        <dbReference type="EC" id="2.7.4.9"/>
    </reaction>
</comment>
<evidence type="ECO:0000256" key="9">
    <source>
        <dbReference type="ARBA" id="ARBA00048743"/>
    </source>
</evidence>
<dbReference type="Pfam" id="PF02223">
    <property type="entry name" value="Thymidylate_kin"/>
    <property type="match status" value="1"/>
</dbReference>
<dbReference type="EMBL" id="QLTW01000038">
    <property type="protein sequence ID" value="MBT9144996.1"/>
    <property type="molecule type" value="Genomic_DNA"/>
</dbReference>
<evidence type="ECO:0000256" key="1">
    <source>
        <dbReference type="ARBA" id="ARBA00009776"/>
    </source>
</evidence>
<keyword evidence="6" id="KW-0547">Nucleotide-binding</keyword>
<dbReference type="CDD" id="cd01672">
    <property type="entry name" value="TMPK"/>
    <property type="match status" value="1"/>
</dbReference>
<proteinExistence type="inferred from homology"/>
<dbReference type="InterPro" id="IPR027417">
    <property type="entry name" value="P-loop_NTPase"/>
</dbReference>
<comment type="similarity">
    <text evidence="1">Belongs to the thymidylate kinase family.</text>
</comment>
<dbReference type="SUPFAM" id="SSF52540">
    <property type="entry name" value="P-loop containing nucleoside triphosphate hydrolases"/>
    <property type="match status" value="1"/>
</dbReference>
<dbReference type="AlphaFoldDB" id="A0A9E2BI49"/>
<dbReference type="GO" id="GO:0006227">
    <property type="term" value="P:dUDP biosynthetic process"/>
    <property type="evidence" value="ECO:0007669"/>
    <property type="project" value="TreeGrafter"/>
</dbReference>
<evidence type="ECO:0000256" key="5">
    <source>
        <dbReference type="ARBA" id="ARBA00022727"/>
    </source>
</evidence>
<keyword evidence="5" id="KW-0545">Nucleotide biosynthesis</keyword>
<protein>
    <recommendedName>
        <fullName evidence="3">Thymidylate kinase</fullName>
        <ecNumber evidence="2">2.7.4.9</ecNumber>
    </recommendedName>
</protein>
<dbReference type="NCBIfam" id="TIGR00041">
    <property type="entry name" value="DTMP_kinase"/>
    <property type="match status" value="1"/>
</dbReference>
<evidence type="ECO:0000313" key="11">
    <source>
        <dbReference type="EMBL" id="MBT9144996.1"/>
    </source>
</evidence>
<evidence type="ECO:0000256" key="3">
    <source>
        <dbReference type="ARBA" id="ARBA00017144"/>
    </source>
</evidence>
<dbReference type="InterPro" id="IPR018094">
    <property type="entry name" value="Thymidylate_kinase"/>
</dbReference>
<feature type="domain" description="Thymidylate kinase-like" evidence="10">
    <location>
        <begin position="2"/>
        <end position="116"/>
    </location>
</feature>
<gene>
    <name evidence="11" type="primary">tmk_3</name>
    <name evidence="11" type="ORF">DDT42_00860</name>
</gene>
<evidence type="ECO:0000256" key="4">
    <source>
        <dbReference type="ARBA" id="ARBA00022679"/>
    </source>
</evidence>
<keyword evidence="8" id="KW-0067">ATP-binding</keyword>
<dbReference type="PANTHER" id="PTHR10344:SF4">
    <property type="entry name" value="UMP-CMP KINASE 2, MITOCHONDRIAL"/>
    <property type="match status" value="1"/>
</dbReference>
<name>A0A9E2BI49_PSYF1</name>
<evidence type="ECO:0000256" key="7">
    <source>
        <dbReference type="ARBA" id="ARBA00022777"/>
    </source>
</evidence>
<dbReference type="PROSITE" id="PS01331">
    <property type="entry name" value="THYMIDYLATE_KINASE"/>
    <property type="match status" value="1"/>
</dbReference>
<dbReference type="GO" id="GO:0006235">
    <property type="term" value="P:dTTP biosynthetic process"/>
    <property type="evidence" value="ECO:0007669"/>
    <property type="project" value="TreeGrafter"/>
</dbReference>
<sequence>MIRPALEKEEYVVCDRFFDSTIVYQGYGRGFVPTDLQRINLFATRGLIPDLTILLDLSVYKGFERLKYRGQKRDTFEQLGMDFHERVRQGYLELVRNEPERFRVVDASFDEDSVAELVWQTYENRFR</sequence>
<dbReference type="GO" id="GO:0005524">
    <property type="term" value="F:ATP binding"/>
    <property type="evidence" value="ECO:0007669"/>
    <property type="project" value="UniProtKB-KW"/>
</dbReference>
<dbReference type="GO" id="GO:0005829">
    <property type="term" value="C:cytosol"/>
    <property type="evidence" value="ECO:0007669"/>
    <property type="project" value="TreeGrafter"/>
</dbReference>
<keyword evidence="7 11" id="KW-0418">Kinase</keyword>
<dbReference type="GO" id="GO:0006233">
    <property type="term" value="P:dTDP biosynthetic process"/>
    <property type="evidence" value="ECO:0007669"/>
    <property type="project" value="InterPro"/>
</dbReference>
<comment type="caution">
    <text evidence="11">The sequence shown here is derived from an EMBL/GenBank/DDBJ whole genome shotgun (WGS) entry which is preliminary data.</text>
</comment>
<dbReference type="EC" id="2.7.4.9" evidence="2"/>
<evidence type="ECO:0000313" key="12">
    <source>
        <dbReference type="Proteomes" id="UP000811545"/>
    </source>
</evidence>
<dbReference type="InterPro" id="IPR018095">
    <property type="entry name" value="Thymidylate_kin_CS"/>
</dbReference>
<accession>A0A9E2BI49</accession>
<reference evidence="11 12" key="1">
    <citation type="journal article" date="2021" name="bioRxiv">
        <title>Unique metabolic strategies in Hadean analogues reveal hints for primordial physiology.</title>
        <authorList>
            <person name="Nobu M.K."/>
            <person name="Nakai R."/>
            <person name="Tamazawa S."/>
            <person name="Mori H."/>
            <person name="Toyoda A."/>
            <person name="Ijiri A."/>
            <person name="Suzuki S."/>
            <person name="Kurokawa K."/>
            <person name="Kamagata Y."/>
            <person name="Tamaki H."/>
        </authorList>
    </citation>
    <scope>NUCLEOTIDE SEQUENCE [LARGE SCALE GENOMIC DNA]</scope>
    <source>
        <strain evidence="11">BS525</strain>
    </source>
</reference>
<evidence type="ECO:0000256" key="2">
    <source>
        <dbReference type="ARBA" id="ARBA00012980"/>
    </source>
</evidence>
<evidence type="ECO:0000256" key="8">
    <source>
        <dbReference type="ARBA" id="ARBA00022840"/>
    </source>
</evidence>
<keyword evidence="4 11" id="KW-0808">Transferase</keyword>
<dbReference type="Proteomes" id="UP000811545">
    <property type="component" value="Unassembled WGS sequence"/>
</dbReference>
<organism evidence="11 12">
    <name type="scientific">Psychracetigena formicireducens</name>
    <dbReference type="NCBI Taxonomy" id="2986056"/>
    <lineage>
        <taxon>Bacteria</taxon>
        <taxon>Bacillati</taxon>
        <taxon>Candidatus Lithacetigenota</taxon>
        <taxon>Candidatus Psychracetigena</taxon>
    </lineage>
</organism>
<dbReference type="PANTHER" id="PTHR10344">
    <property type="entry name" value="THYMIDYLATE KINASE"/>
    <property type="match status" value="1"/>
</dbReference>
<evidence type="ECO:0000256" key="6">
    <source>
        <dbReference type="ARBA" id="ARBA00022741"/>
    </source>
</evidence>
<dbReference type="Gene3D" id="3.40.50.300">
    <property type="entry name" value="P-loop containing nucleotide triphosphate hydrolases"/>
    <property type="match status" value="1"/>
</dbReference>
<evidence type="ECO:0000259" key="10">
    <source>
        <dbReference type="Pfam" id="PF02223"/>
    </source>
</evidence>
<dbReference type="InterPro" id="IPR039430">
    <property type="entry name" value="Thymidylate_kin-like_dom"/>
</dbReference>